<evidence type="ECO:0000259" key="7">
    <source>
        <dbReference type="PROSITE" id="PS50940"/>
    </source>
</evidence>
<dbReference type="PANTHER" id="PTHR23301:SF0">
    <property type="entry name" value="CHITIN-BINDING TYPE-2 DOMAIN-CONTAINING PROTEIN-RELATED"/>
    <property type="match status" value="1"/>
</dbReference>
<keyword evidence="3" id="KW-0677">Repeat</keyword>
<dbReference type="EMBL" id="JAZGQO010000006">
    <property type="protein sequence ID" value="KAK6184327.1"/>
    <property type="molecule type" value="Genomic_DNA"/>
</dbReference>
<keyword evidence="1" id="KW-0147">Chitin-binding</keyword>
<evidence type="ECO:0000256" key="4">
    <source>
        <dbReference type="ARBA" id="ARBA00023157"/>
    </source>
</evidence>
<protein>
    <recommendedName>
        <fullName evidence="7">Chitin-binding type-2 domain-containing protein</fullName>
    </recommendedName>
</protein>
<dbReference type="SUPFAM" id="SSF57625">
    <property type="entry name" value="Invertebrate chitin-binding proteins"/>
    <property type="match status" value="2"/>
</dbReference>
<organism evidence="9 10">
    <name type="scientific">Patella caerulea</name>
    <name type="common">Rayed Mediterranean limpet</name>
    <dbReference type="NCBI Taxonomy" id="87958"/>
    <lineage>
        <taxon>Eukaryota</taxon>
        <taxon>Metazoa</taxon>
        <taxon>Spiralia</taxon>
        <taxon>Lophotrochozoa</taxon>
        <taxon>Mollusca</taxon>
        <taxon>Gastropoda</taxon>
        <taxon>Patellogastropoda</taxon>
        <taxon>Patelloidea</taxon>
        <taxon>Patellidae</taxon>
        <taxon>Patella</taxon>
    </lineage>
</organism>
<keyword evidence="2 6" id="KW-0732">Signal</keyword>
<dbReference type="InterPro" id="IPR036508">
    <property type="entry name" value="Chitin-bd_dom_sf"/>
</dbReference>
<dbReference type="GO" id="GO:0005576">
    <property type="term" value="C:extracellular region"/>
    <property type="evidence" value="ECO:0007669"/>
    <property type="project" value="InterPro"/>
</dbReference>
<proteinExistence type="predicted"/>
<feature type="chain" id="PRO_5044710939" description="Chitin-binding type-2 domain-containing protein" evidence="6">
    <location>
        <begin position="18"/>
        <end position="140"/>
    </location>
</feature>
<reference evidence="9 10" key="1">
    <citation type="submission" date="2024-01" db="EMBL/GenBank/DDBJ databases">
        <title>The genome of the rayed Mediterranean limpet Patella caerulea (Linnaeus, 1758).</title>
        <authorList>
            <person name="Anh-Thu Weber A."/>
            <person name="Halstead-Nussloch G."/>
        </authorList>
    </citation>
    <scope>NUCLEOTIDE SEQUENCE [LARGE SCALE GENOMIC DNA]</scope>
    <source>
        <strain evidence="9">AATW-2023a</strain>
        <tissue evidence="9">Whole specimen</tissue>
    </source>
</reference>
<dbReference type="SMART" id="SM00494">
    <property type="entry name" value="ChtBD2"/>
    <property type="match status" value="2"/>
</dbReference>
<accession>A0AAN8Q2E8</accession>
<feature type="domain" description="Chitin-binding type-2" evidence="7">
    <location>
        <begin position="17"/>
        <end position="73"/>
    </location>
</feature>
<evidence type="ECO:0000256" key="1">
    <source>
        <dbReference type="ARBA" id="ARBA00022669"/>
    </source>
</evidence>
<evidence type="ECO:0000256" key="3">
    <source>
        <dbReference type="ARBA" id="ARBA00022737"/>
    </source>
</evidence>
<dbReference type="InterPro" id="IPR051940">
    <property type="entry name" value="Chitin_bind-dev_reg"/>
</dbReference>
<feature type="domain" description="Chitin-binding type-2" evidence="7">
    <location>
        <begin position="74"/>
        <end position="134"/>
    </location>
</feature>
<dbReference type="EMBL" id="JAZGQO010000002">
    <property type="protein sequence ID" value="KAK6190070.1"/>
    <property type="molecule type" value="Genomic_DNA"/>
</dbReference>
<evidence type="ECO:0000256" key="6">
    <source>
        <dbReference type="SAM" id="SignalP"/>
    </source>
</evidence>
<sequence>MKCLLLFITCFTAAVSGFDCTNADDGIYEIGCKSFVRCKDGEGETVECEEGFVFNPKIGDCDDQNYVAPPCGNWIDCTNVPDGTYPDYDQNCTSYYTCQSGEFFGHNYCPGSLVFNEETGICDYKHNVYVPCGLVPRPNE</sequence>
<gene>
    <name evidence="9" type="ORF">SNE40_002009</name>
    <name evidence="8" type="ORF">SNE40_006821</name>
</gene>
<dbReference type="PANTHER" id="PTHR23301">
    <property type="entry name" value="CHITIN BINDING PERITROPHIN-A"/>
    <property type="match status" value="1"/>
</dbReference>
<evidence type="ECO:0000313" key="8">
    <source>
        <dbReference type="EMBL" id="KAK6184327.1"/>
    </source>
</evidence>
<dbReference type="Gene3D" id="2.170.140.10">
    <property type="entry name" value="Chitin binding domain"/>
    <property type="match status" value="2"/>
</dbReference>
<feature type="signal peptide" evidence="6">
    <location>
        <begin position="1"/>
        <end position="17"/>
    </location>
</feature>
<dbReference type="GO" id="GO:0008061">
    <property type="term" value="F:chitin binding"/>
    <property type="evidence" value="ECO:0007669"/>
    <property type="project" value="UniProtKB-KW"/>
</dbReference>
<keyword evidence="4" id="KW-1015">Disulfide bond</keyword>
<keyword evidence="10" id="KW-1185">Reference proteome</keyword>
<comment type="caution">
    <text evidence="9">The sequence shown here is derived from an EMBL/GenBank/DDBJ whole genome shotgun (WGS) entry which is preliminary data.</text>
</comment>
<evidence type="ECO:0000256" key="5">
    <source>
        <dbReference type="ARBA" id="ARBA00023180"/>
    </source>
</evidence>
<dbReference type="AlphaFoldDB" id="A0AAN8Q2E8"/>
<dbReference type="Proteomes" id="UP001347796">
    <property type="component" value="Unassembled WGS sequence"/>
</dbReference>
<dbReference type="Pfam" id="PF01607">
    <property type="entry name" value="CBM_14"/>
    <property type="match status" value="2"/>
</dbReference>
<name>A0AAN8Q2E8_PATCE</name>
<keyword evidence="5" id="KW-0325">Glycoprotein</keyword>
<evidence type="ECO:0000313" key="10">
    <source>
        <dbReference type="Proteomes" id="UP001347796"/>
    </source>
</evidence>
<dbReference type="InterPro" id="IPR002557">
    <property type="entry name" value="Chitin-bd_dom"/>
</dbReference>
<evidence type="ECO:0000256" key="2">
    <source>
        <dbReference type="ARBA" id="ARBA00022729"/>
    </source>
</evidence>
<dbReference type="PROSITE" id="PS50940">
    <property type="entry name" value="CHIT_BIND_II"/>
    <property type="match status" value="2"/>
</dbReference>
<evidence type="ECO:0000313" key="9">
    <source>
        <dbReference type="EMBL" id="KAK6190070.1"/>
    </source>
</evidence>